<dbReference type="EMBL" id="VAHF01000013">
    <property type="protein sequence ID" value="TXG48134.1"/>
    <property type="molecule type" value="Genomic_DNA"/>
</dbReference>
<keyword evidence="2" id="KW-1185">Reference proteome</keyword>
<reference evidence="2" key="1">
    <citation type="journal article" date="2019" name="Gigascience">
        <title>De novo genome assembly of the endangered Acer yangbiense, a plant species with extremely small populations endemic to Yunnan Province, China.</title>
        <authorList>
            <person name="Yang J."/>
            <person name="Wariss H.M."/>
            <person name="Tao L."/>
            <person name="Zhang R."/>
            <person name="Yun Q."/>
            <person name="Hollingsworth P."/>
            <person name="Dao Z."/>
            <person name="Luo G."/>
            <person name="Guo H."/>
            <person name="Ma Y."/>
            <person name="Sun W."/>
        </authorList>
    </citation>
    <scope>NUCLEOTIDE SEQUENCE [LARGE SCALE GENOMIC DNA]</scope>
    <source>
        <strain evidence="2">cv. Malutang</strain>
    </source>
</reference>
<accession>A0A5C7GTM6</accession>
<dbReference type="AlphaFoldDB" id="A0A5C7GTM6"/>
<protein>
    <submittedName>
        <fullName evidence="1">Uncharacterized protein</fullName>
    </submittedName>
</protein>
<proteinExistence type="predicted"/>
<comment type="caution">
    <text evidence="1">The sequence shown here is derived from an EMBL/GenBank/DDBJ whole genome shotgun (WGS) entry which is preliminary data.</text>
</comment>
<name>A0A5C7GTM6_9ROSI</name>
<dbReference type="Proteomes" id="UP000323000">
    <property type="component" value="Chromosome 13"/>
</dbReference>
<dbReference type="OrthoDB" id="2272416at2759"/>
<evidence type="ECO:0000313" key="1">
    <source>
        <dbReference type="EMBL" id="TXG48134.1"/>
    </source>
</evidence>
<organism evidence="1 2">
    <name type="scientific">Acer yangbiense</name>
    <dbReference type="NCBI Taxonomy" id="1000413"/>
    <lineage>
        <taxon>Eukaryota</taxon>
        <taxon>Viridiplantae</taxon>
        <taxon>Streptophyta</taxon>
        <taxon>Embryophyta</taxon>
        <taxon>Tracheophyta</taxon>
        <taxon>Spermatophyta</taxon>
        <taxon>Magnoliopsida</taxon>
        <taxon>eudicotyledons</taxon>
        <taxon>Gunneridae</taxon>
        <taxon>Pentapetalae</taxon>
        <taxon>rosids</taxon>
        <taxon>malvids</taxon>
        <taxon>Sapindales</taxon>
        <taxon>Sapindaceae</taxon>
        <taxon>Hippocastanoideae</taxon>
        <taxon>Acereae</taxon>
        <taxon>Acer</taxon>
    </lineage>
</organism>
<evidence type="ECO:0000313" key="2">
    <source>
        <dbReference type="Proteomes" id="UP000323000"/>
    </source>
</evidence>
<gene>
    <name evidence="1" type="ORF">EZV62_027428</name>
</gene>
<sequence>MQEADELAKVLVKVPMWVSRMRQQTSRILFRLCPLPFMEETELSCIQKHVHVLGLMTYVDVLQKAQILAKKDEITINTKLKEKVHGPPQKKQWNKNFQCKSDYRNRGQKRYRDDDAETKELPLYETCGKKHGGICFRKFGFTSSVGFLLQAHKYLRKGCVGYLASVMYTKKSGVEL</sequence>